<dbReference type="Gene3D" id="3.40.50.720">
    <property type="entry name" value="NAD(P)-binding Rossmann-like Domain"/>
    <property type="match status" value="1"/>
</dbReference>
<reference evidence="3" key="1">
    <citation type="submission" date="2021-02" db="EMBL/GenBank/DDBJ databases">
        <title>Genome sequence of Rhodospirillales sp. strain TMPK1 isolated from soil.</title>
        <authorList>
            <person name="Nakai R."/>
            <person name="Kusada H."/>
            <person name="Tamaki H."/>
        </authorList>
    </citation>
    <scope>NUCLEOTIDE SEQUENCE</scope>
    <source>
        <strain evidence="3">TMPK1</strain>
    </source>
</reference>
<dbReference type="InterPro" id="IPR020904">
    <property type="entry name" value="Sc_DH/Rdtase_CS"/>
</dbReference>
<dbReference type="PRINTS" id="PR00080">
    <property type="entry name" value="SDRFAMILY"/>
</dbReference>
<dbReference type="PANTHER" id="PTHR24321:SF8">
    <property type="entry name" value="ESTRADIOL 17-BETA-DEHYDROGENASE 8-RELATED"/>
    <property type="match status" value="1"/>
</dbReference>
<dbReference type="Proteomes" id="UP000681075">
    <property type="component" value="Unassembled WGS sequence"/>
</dbReference>
<name>A0A8S8XH16_9PROT</name>
<comment type="caution">
    <text evidence="3">The sequence shown here is derived from an EMBL/GenBank/DDBJ whole genome shotgun (WGS) entry which is preliminary data.</text>
</comment>
<evidence type="ECO:0000313" key="3">
    <source>
        <dbReference type="EMBL" id="GIL40435.1"/>
    </source>
</evidence>
<dbReference type="PANTHER" id="PTHR24321">
    <property type="entry name" value="DEHYDROGENASES, SHORT CHAIN"/>
    <property type="match status" value="1"/>
</dbReference>
<keyword evidence="4" id="KW-1185">Reference proteome</keyword>
<dbReference type="RefSeq" id="WP_420243533.1">
    <property type="nucleotide sequence ID" value="NZ_BOPV01000001.1"/>
</dbReference>
<evidence type="ECO:0000313" key="4">
    <source>
        <dbReference type="Proteomes" id="UP000681075"/>
    </source>
</evidence>
<dbReference type="InterPro" id="IPR036291">
    <property type="entry name" value="NAD(P)-bd_dom_sf"/>
</dbReference>
<dbReference type="Pfam" id="PF13561">
    <property type="entry name" value="adh_short_C2"/>
    <property type="match status" value="1"/>
</dbReference>
<organism evidence="3 4">
    <name type="scientific">Roseiterribacter gracilis</name>
    <dbReference type="NCBI Taxonomy" id="2812848"/>
    <lineage>
        <taxon>Bacteria</taxon>
        <taxon>Pseudomonadati</taxon>
        <taxon>Pseudomonadota</taxon>
        <taxon>Alphaproteobacteria</taxon>
        <taxon>Rhodospirillales</taxon>
        <taxon>Roseiterribacteraceae</taxon>
        <taxon>Roseiterribacter</taxon>
    </lineage>
</organism>
<dbReference type="CDD" id="cd05233">
    <property type="entry name" value="SDR_c"/>
    <property type="match status" value="1"/>
</dbReference>
<gene>
    <name evidence="3" type="ORF">TMPK1_26720</name>
</gene>
<dbReference type="AlphaFoldDB" id="A0A8S8XH16"/>
<dbReference type="InterPro" id="IPR002347">
    <property type="entry name" value="SDR_fam"/>
</dbReference>
<comment type="similarity">
    <text evidence="1">Belongs to the short-chain dehydrogenases/reductases (SDR) family.</text>
</comment>
<keyword evidence="2" id="KW-0560">Oxidoreductase</keyword>
<evidence type="ECO:0000256" key="1">
    <source>
        <dbReference type="ARBA" id="ARBA00006484"/>
    </source>
</evidence>
<dbReference type="EMBL" id="BOPV01000001">
    <property type="protein sequence ID" value="GIL40435.1"/>
    <property type="molecule type" value="Genomic_DNA"/>
</dbReference>
<dbReference type="SUPFAM" id="SSF51735">
    <property type="entry name" value="NAD(P)-binding Rossmann-fold domains"/>
    <property type="match status" value="1"/>
</dbReference>
<dbReference type="PRINTS" id="PR00081">
    <property type="entry name" value="GDHRDH"/>
</dbReference>
<accession>A0A8S8XH16</accession>
<sequence length="280" mass="29262">MPTYPELAGKVAVITGAGRPKGLGEAMAKRLAAEGCRVVLHDLGKVAGDTAPAHGIGKEDELRQVAADIRAAGGECTSFQGDMMIEQDVANLVAHAVATYGRLDIFVNNAGIGYLFGPLTETTQAHWDAVLDVNLRGCFFGMKHAAKQMISQGQGGRIVSIASQAAKSGFAFAAAYSASKHGLVGLTRAAAQEFGAHKITVNAICPNHVTTGLGAWQNDFMSKARGQTIDEYLAAMRARIPLGRPGLVEDTANACAFLCSDQASYITGEAMNVSGGEEVH</sequence>
<protein>
    <submittedName>
        <fullName evidence="3">Sorbitol 6-phosphate dehydrogenase</fullName>
    </submittedName>
</protein>
<evidence type="ECO:0000256" key="2">
    <source>
        <dbReference type="ARBA" id="ARBA00023002"/>
    </source>
</evidence>
<dbReference type="PROSITE" id="PS00061">
    <property type="entry name" value="ADH_SHORT"/>
    <property type="match status" value="1"/>
</dbReference>
<dbReference type="FunFam" id="3.40.50.720:FF:000084">
    <property type="entry name" value="Short-chain dehydrogenase reductase"/>
    <property type="match status" value="1"/>
</dbReference>
<proteinExistence type="inferred from homology"/>
<dbReference type="GO" id="GO:0016491">
    <property type="term" value="F:oxidoreductase activity"/>
    <property type="evidence" value="ECO:0007669"/>
    <property type="project" value="UniProtKB-KW"/>
</dbReference>